<comment type="subcellular location">
    <subcellularLocation>
        <location evidence="7">Cytoplasm</location>
    </subcellularLocation>
</comment>
<name>A0ABP4MFV7_9ACTN</name>
<dbReference type="HAMAP" id="MF_00444">
    <property type="entry name" value="ClpP"/>
    <property type="match status" value="1"/>
</dbReference>
<dbReference type="NCBIfam" id="NF009205">
    <property type="entry name" value="PRK12553.1"/>
    <property type="match status" value="1"/>
</dbReference>
<dbReference type="EC" id="3.4.21.92" evidence="7"/>
<comment type="function">
    <text evidence="7">Cleaves peptides in various proteins in a process that requires ATP hydrolysis. Has a chymotrypsin-like activity. Plays a major role in the degradation of misfolded proteins.</text>
</comment>
<protein>
    <recommendedName>
        <fullName evidence="7 9">ATP-dependent Clp protease proteolytic subunit</fullName>
        <ecNumber evidence="7">3.4.21.92</ecNumber>
    </recommendedName>
    <alternativeName>
        <fullName evidence="7">Endopeptidase Clp</fullName>
    </alternativeName>
</protein>
<dbReference type="PROSITE" id="PS00382">
    <property type="entry name" value="CLP_PROTEASE_HIS"/>
    <property type="match status" value="1"/>
</dbReference>
<evidence type="ECO:0000256" key="5">
    <source>
        <dbReference type="ARBA" id="ARBA00022825"/>
    </source>
</evidence>
<feature type="active site" evidence="7 8">
    <location>
        <position position="147"/>
    </location>
</feature>
<dbReference type="Pfam" id="PF00574">
    <property type="entry name" value="CLP_protease"/>
    <property type="match status" value="1"/>
</dbReference>
<comment type="caution">
    <text evidence="10">The sequence shown here is derived from an EMBL/GenBank/DDBJ whole genome shotgun (WGS) entry which is preliminary data.</text>
</comment>
<evidence type="ECO:0000313" key="11">
    <source>
        <dbReference type="Proteomes" id="UP001500363"/>
    </source>
</evidence>
<keyword evidence="2 7" id="KW-0963">Cytoplasm</keyword>
<comment type="similarity">
    <text evidence="1 7 9">Belongs to the peptidase S14 family.</text>
</comment>
<dbReference type="EMBL" id="BAAANC010000002">
    <property type="protein sequence ID" value="GAA1541041.1"/>
    <property type="molecule type" value="Genomic_DNA"/>
</dbReference>
<evidence type="ECO:0000256" key="7">
    <source>
        <dbReference type="HAMAP-Rule" id="MF_00444"/>
    </source>
</evidence>
<dbReference type="GO" id="GO:0006508">
    <property type="term" value="P:proteolysis"/>
    <property type="evidence" value="ECO:0007669"/>
    <property type="project" value="UniProtKB-KW"/>
</dbReference>
<keyword evidence="3 7" id="KW-0645">Protease</keyword>
<evidence type="ECO:0000256" key="6">
    <source>
        <dbReference type="ARBA" id="ARBA00034021"/>
    </source>
</evidence>
<evidence type="ECO:0000256" key="9">
    <source>
        <dbReference type="RuleBase" id="RU003567"/>
    </source>
</evidence>
<gene>
    <name evidence="7" type="primary">clpP</name>
    <name evidence="10" type="ORF">GCM10009741_49910</name>
</gene>
<dbReference type="InterPro" id="IPR001907">
    <property type="entry name" value="ClpP"/>
</dbReference>
<feature type="active site" description="Nucleophile" evidence="7">
    <location>
        <position position="122"/>
    </location>
</feature>
<evidence type="ECO:0000313" key="10">
    <source>
        <dbReference type="EMBL" id="GAA1541041.1"/>
    </source>
</evidence>
<reference evidence="11" key="1">
    <citation type="journal article" date="2019" name="Int. J. Syst. Evol. Microbiol.">
        <title>The Global Catalogue of Microorganisms (GCM) 10K type strain sequencing project: providing services to taxonomists for standard genome sequencing and annotation.</title>
        <authorList>
            <consortium name="The Broad Institute Genomics Platform"/>
            <consortium name="The Broad Institute Genome Sequencing Center for Infectious Disease"/>
            <person name="Wu L."/>
            <person name="Ma J."/>
        </authorList>
    </citation>
    <scope>NUCLEOTIDE SEQUENCE [LARGE SCALE GENOMIC DNA]</scope>
    <source>
        <strain evidence="11">JCM 14303</strain>
    </source>
</reference>
<dbReference type="GO" id="GO:0008233">
    <property type="term" value="F:peptidase activity"/>
    <property type="evidence" value="ECO:0007669"/>
    <property type="project" value="UniProtKB-KW"/>
</dbReference>
<evidence type="ECO:0000256" key="1">
    <source>
        <dbReference type="ARBA" id="ARBA00007039"/>
    </source>
</evidence>
<dbReference type="PANTHER" id="PTHR10381">
    <property type="entry name" value="ATP-DEPENDENT CLP PROTEASE PROTEOLYTIC SUBUNIT"/>
    <property type="match status" value="1"/>
</dbReference>
<comment type="catalytic activity">
    <reaction evidence="6 7 8">
        <text>Hydrolysis of proteins to small peptides in the presence of ATP and magnesium. alpha-casein is the usual test substrate. In the absence of ATP, only oligopeptides shorter than five residues are hydrolyzed (such as succinyl-Leu-Tyr-|-NHMec, and Leu-Tyr-Leu-|-Tyr-Trp, in which cleavage of the -Tyr-|-Leu- and -Tyr-|-Trp bonds also occurs).</text>
        <dbReference type="EC" id="3.4.21.92"/>
    </reaction>
</comment>
<dbReference type="SUPFAM" id="SSF52096">
    <property type="entry name" value="ClpP/crotonase"/>
    <property type="match status" value="1"/>
</dbReference>
<comment type="subunit">
    <text evidence="7">Fourteen ClpP subunits assemble into 2 heptameric rings which stack back to back to give a disk-like structure with a central cavity, resembling the structure of eukaryotic proteasomes.</text>
</comment>
<dbReference type="Proteomes" id="UP001500363">
    <property type="component" value="Unassembled WGS sequence"/>
</dbReference>
<dbReference type="NCBIfam" id="NF001368">
    <property type="entry name" value="PRK00277.1"/>
    <property type="match status" value="1"/>
</dbReference>
<evidence type="ECO:0000256" key="4">
    <source>
        <dbReference type="ARBA" id="ARBA00022801"/>
    </source>
</evidence>
<keyword evidence="5 7" id="KW-0720">Serine protease</keyword>
<keyword evidence="11" id="KW-1185">Reference proteome</keyword>
<evidence type="ECO:0000256" key="2">
    <source>
        <dbReference type="ARBA" id="ARBA00022490"/>
    </source>
</evidence>
<dbReference type="Gene3D" id="3.90.226.10">
    <property type="entry name" value="2-enoyl-CoA Hydratase, Chain A, domain 1"/>
    <property type="match status" value="1"/>
</dbReference>
<dbReference type="PANTHER" id="PTHR10381:SF70">
    <property type="entry name" value="ATP-DEPENDENT CLP PROTEASE PROTEOLYTIC SUBUNIT"/>
    <property type="match status" value="1"/>
</dbReference>
<keyword evidence="4 7" id="KW-0378">Hydrolase</keyword>
<dbReference type="PRINTS" id="PR00127">
    <property type="entry name" value="CLPPROTEASEP"/>
</dbReference>
<proteinExistence type="inferred from homology"/>
<dbReference type="InterPro" id="IPR023562">
    <property type="entry name" value="ClpP/TepA"/>
</dbReference>
<accession>A0ABP4MFV7</accession>
<organism evidence="10 11">
    <name type="scientific">Kribbella lupini</name>
    <dbReference type="NCBI Taxonomy" id="291602"/>
    <lineage>
        <taxon>Bacteria</taxon>
        <taxon>Bacillati</taxon>
        <taxon>Actinomycetota</taxon>
        <taxon>Actinomycetes</taxon>
        <taxon>Propionibacteriales</taxon>
        <taxon>Kribbellaceae</taxon>
        <taxon>Kribbella</taxon>
    </lineage>
</organism>
<evidence type="ECO:0000256" key="3">
    <source>
        <dbReference type="ARBA" id="ARBA00022670"/>
    </source>
</evidence>
<dbReference type="InterPro" id="IPR029045">
    <property type="entry name" value="ClpP/crotonase-like_dom_sf"/>
</dbReference>
<sequence>MCHPRRVCGGQICQGQIPGTAGPAAVTLGTMSENQRTTDLDQHIYQRLLWQRIVVLRDEIKDENANALCAQLVLLNAEDPKAEISLYINSPGGSVSAGLAILDTMNFISNEVSTYAMGLVASMGQVLLACGAPGKRFSLPHARIMMHQPSGGMGGTASDIKTQAEQSLLAKKQLASLLSERTGQSVDRITEDFDRDRWFTPEQALDYGIIDRVLTQPVSV</sequence>
<evidence type="ECO:0000256" key="8">
    <source>
        <dbReference type="PROSITE-ProRule" id="PRU10086"/>
    </source>
</evidence>
<dbReference type="CDD" id="cd07017">
    <property type="entry name" value="S14_ClpP_2"/>
    <property type="match status" value="1"/>
</dbReference>
<dbReference type="InterPro" id="IPR033135">
    <property type="entry name" value="ClpP_His_AS"/>
</dbReference>